<dbReference type="SUPFAM" id="SSF52467">
    <property type="entry name" value="DHS-like NAD/FAD-binding domain"/>
    <property type="match status" value="1"/>
</dbReference>
<evidence type="ECO:0000256" key="5">
    <source>
        <dbReference type="ARBA" id="ARBA00023027"/>
    </source>
</evidence>
<dbReference type="InterPro" id="IPR003000">
    <property type="entry name" value="Sirtuin"/>
</dbReference>
<keyword evidence="10" id="KW-1185">Reference proteome</keyword>
<feature type="binding site" evidence="6">
    <location>
        <position position="235"/>
    </location>
    <ligand>
        <name>Zn(2+)</name>
        <dbReference type="ChEBI" id="CHEBI:29105"/>
    </ligand>
</feature>
<evidence type="ECO:0000256" key="3">
    <source>
        <dbReference type="ARBA" id="ARBA00022723"/>
    </source>
</evidence>
<dbReference type="Proteomes" id="UP001530293">
    <property type="component" value="Unassembled WGS sequence"/>
</dbReference>
<comment type="cofactor">
    <cofactor evidence="1">
        <name>Zn(2+)</name>
        <dbReference type="ChEBI" id="CHEBI:29105"/>
    </cofactor>
</comment>
<dbReference type="AlphaFoldDB" id="A0ABD3LZ90"/>
<gene>
    <name evidence="9" type="ORF">ACHAWU_002892</name>
</gene>
<feature type="non-terminal residue" evidence="9">
    <location>
        <position position="1"/>
    </location>
</feature>
<protein>
    <recommendedName>
        <fullName evidence="8">Deacetylase sirtuin-type domain-containing protein</fullName>
    </recommendedName>
</protein>
<dbReference type="Pfam" id="PF02146">
    <property type="entry name" value="SIR2"/>
    <property type="match status" value="1"/>
</dbReference>
<name>A0ABD3LZ90_9STRA</name>
<dbReference type="GO" id="GO:0016740">
    <property type="term" value="F:transferase activity"/>
    <property type="evidence" value="ECO:0007669"/>
    <property type="project" value="UniProtKB-KW"/>
</dbReference>
<feature type="binding site" evidence="6">
    <location>
        <position position="238"/>
    </location>
    <ligand>
        <name>Zn(2+)</name>
        <dbReference type="ChEBI" id="CHEBI:29105"/>
    </ligand>
</feature>
<dbReference type="InterPro" id="IPR050134">
    <property type="entry name" value="NAD-dep_sirtuin_deacylases"/>
</dbReference>
<dbReference type="PROSITE" id="PS50305">
    <property type="entry name" value="SIRTUIN"/>
    <property type="match status" value="1"/>
</dbReference>
<proteinExistence type="predicted"/>
<dbReference type="EMBL" id="JALLBG020000273">
    <property type="protein sequence ID" value="KAL3757053.1"/>
    <property type="molecule type" value="Genomic_DNA"/>
</dbReference>
<evidence type="ECO:0000256" key="1">
    <source>
        <dbReference type="ARBA" id="ARBA00001947"/>
    </source>
</evidence>
<reference evidence="9 10" key="1">
    <citation type="submission" date="2024-10" db="EMBL/GenBank/DDBJ databases">
        <title>Updated reference genomes for cyclostephanoid diatoms.</title>
        <authorList>
            <person name="Roberts W.R."/>
            <person name="Alverson A.J."/>
        </authorList>
    </citation>
    <scope>NUCLEOTIDE SEQUENCE [LARGE SCALE GENOMIC DNA]</scope>
    <source>
        <strain evidence="9 10">AJA232-27</strain>
    </source>
</reference>
<feature type="active site" description="Proton acceptor" evidence="6">
    <location>
        <position position="227"/>
    </location>
</feature>
<evidence type="ECO:0000256" key="6">
    <source>
        <dbReference type="PROSITE-ProRule" id="PRU00236"/>
    </source>
</evidence>
<feature type="region of interest" description="Disordered" evidence="7">
    <location>
        <begin position="1"/>
        <end position="71"/>
    </location>
</feature>
<dbReference type="Gene3D" id="3.40.50.1220">
    <property type="entry name" value="TPP-binding domain"/>
    <property type="match status" value="1"/>
</dbReference>
<sequence>AVDNDNGGVATTAIPTTRASPAKTTTTIEINKATDKATNDASSTTASNPKHASSVVTQQQHQHSGSVSSDDDEIAALTKGLGSVTLSSIPTIAAIHEAPEAIRNLATMLSSKKKYSNIVILTGAGISCNAGIPDFRTPGSGLYDNLQKYNLPHPTAVFDLEFYKVNPSPFVQLASELWPGLKHSPTVTHSFIALLERKGMLLRNYTQNIDMLDVLAGVSEDKMIECHGHFRTAACTKCSRPFDGKECKHIIVEEKRPPICKSCGGYVKPDIVFFGEALPSKYHRLVKHDMKKADLLIVMGTSLMVGPVNMIPEMVSRSCPRVLLNRELAGTFLKRNQGLSTRRKSYDTSVQRDIFHKGDCDASIMSLCTLLGWKNELMELHLSTRLGS</sequence>
<dbReference type="PANTHER" id="PTHR11085:SF6">
    <property type="entry name" value="NAD-DEPENDENT PROTEIN DEACETYLASE SIRTUIN-2"/>
    <property type="match status" value="1"/>
</dbReference>
<keyword evidence="4 6" id="KW-0862">Zinc</keyword>
<comment type="caution">
    <text evidence="9">The sequence shown here is derived from an EMBL/GenBank/DDBJ whole genome shotgun (WGS) entry which is preliminary data.</text>
</comment>
<dbReference type="InterPro" id="IPR026590">
    <property type="entry name" value="Ssirtuin_cat_dom"/>
</dbReference>
<evidence type="ECO:0000313" key="10">
    <source>
        <dbReference type="Proteomes" id="UP001530293"/>
    </source>
</evidence>
<dbReference type="GO" id="GO:0046872">
    <property type="term" value="F:metal ion binding"/>
    <property type="evidence" value="ECO:0007669"/>
    <property type="project" value="UniProtKB-KW"/>
</dbReference>
<evidence type="ECO:0000256" key="4">
    <source>
        <dbReference type="ARBA" id="ARBA00022833"/>
    </source>
</evidence>
<feature type="binding site" evidence="6">
    <location>
        <position position="260"/>
    </location>
    <ligand>
        <name>Zn(2+)</name>
        <dbReference type="ChEBI" id="CHEBI:29105"/>
    </ligand>
</feature>
<keyword evidence="3 6" id="KW-0479">Metal-binding</keyword>
<keyword evidence="5" id="KW-0520">NAD</keyword>
<feature type="compositionally biased region" description="Polar residues" evidence="7">
    <location>
        <begin position="39"/>
        <end position="50"/>
    </location>
</feature>
<feature type="compositionally biased region" description="Low complexity" evidence="7">
    <location>
        <begin position="15"/>
        <end position="27"/>
    </location>
</feature>
<dbReference type="InterPro" id="IPR026591">
    <property type="entry name" value="Sirtuin_cat_small_dom_sf"/>
</dbReference>
<evidence type="ECO:0000259" key="8">
    <source>
        <dbReference type="PROSITE" id="PS50305"/>
    </source>
</evidence>
<evidence type="ECO:0000256" key="7">
    <source>
        <dbReference type="SAM" id="MobiDB-lite"/>
    </source>
</evidence>
<organism evidence="9 10">
    <name type="scientific">Discostella pseudostelligera</name>
    <dbReference type="NCBI Taxonomy" id="259834"/>
    <lineage>
        <taxon>Eukaryota</taxon>
        <taxon>Sar</taxon>
        <taxon>Stramenopiles</taxon>
        <taxon>Ochrophyta</taxon>
        <taxon>Bacillariophyta</taxon>
        <taxon>Coscinodiscophyceae</taxon>
        <taxon>Thalassiosirophycidae</taxon>
        <taxon>Stephanodiscales</taxon>
        <taxon>Stephanodiscaceae</taxon>
        <taxon>Discostella</taxon>
    </lineage>
</organism>
<keyword evidence="2" id="KW-0808">Transferase</keyword>
<feature type="binding site" evidence="6">
    <location>
        <position position="263"/>
    </location>
    <ligand>
        <name>Zn(2+)</name>
        <dbReference type="ChEBI" id="CHEBI:29105"/>
    </ligand>
</feature>
<feature type="compositionally biased region" description="Low complexity" evidence="7">
    <location>
        <begin position="51"/>
        <end position="68"/>
    </location>
</feature>
<dbReference type="InterPro" id="IPR029035">
    <property type="entry name" value="DHS-like_NAD/FAD-binding_dom"/>
</dbReference>
<evidence type="ECO:0000256" key="2">
    <source>
        <dbReference type="ARBA" id="ARBA00022679"/>
    </source>
</evidence>
<dbReference type="PANTHER" id="PTHR11085">
    <property type="entry name" value="NAD-DEPENDENT PROTEIN DEACYLASE SIRTUIN-5, MITOCHONDRIAL-RELATED"/>
    <property type="match status" value="1"/>
</dbReference>
<dbReference type="Gene3D" id="3.30.1600.10">
    <property type="entry name" value="SIR2/SIRT2 'Small Domain"/>
    <property type="match status" value="1"/>
</dbReference>
<feature type="domain" description="Deacetylase sirtuin-type" evidence="8">
    <location>
        <begin position="95"/>
        <end position="374"/>
    </location>
</feature>
<evidence type="ECO:0000313" key="9">
    <source>
        <dbReference type="EMBL" id="KAL3757053.1"/>
    </source>
</evidence>
<accession>A0ABD3LZ90</accession>